<reference evidence="1" key="1">
    <citation type="submission" date="2021-03" db="EMBL/GenBank/DDBJ databases">
        <title>Genomic Encyclopedia of Type Strains, Phase IV (KMG-IV): sequencing the most valuable type-strain genomes for metagenomic binning, comparative biology and taxonomic classification.</title>
        <authorList>
            <person name="Goeker M."/>
        </authorList>
    </citation>
    <scope>NUCLEOTIDE SEQUENCE</scope>
    <source>
        <strain evidence="1">DSM 18131</strain>
    </source>
</reference>
<keyword evidence="2" id="KW-1185">Reference proteome</keyword>
<keyword evidence="1" id="KW-0067">ATP-binding</keyword>
<evidence type="ECO:0000313" key="1">
    <source>
        <dbReference type="EMBL" id="MBP1871791.1"/>
    </source>
</evidence>
<evidence type="ECO:0000313" key="2">
    <source>
        <dbReference type="Proteomes" id="UP000823773"/>
    </source>
</evidence>
<comment type="caution">
    <text evidence="1">The sequence shown here is derived from an EMBL/GenBank/DDBJ whole genome shotgun (WGS) entry which is preliminary data.</text>
</comment>
<proteinExistence type="predicted"/>
<sequence>MTVAAMAVDTAEARRAAIIEATDVSVVFNGVAAVDRASVAIHPGRITAICGANGSGKSTLLKCLSGLEAPTGGDIRLAGQALGGLSRRDIARQVAVLGQNPETPAGLNVEELVEQGRYPHRPWLTRLRANDRDAIERAIAAVDLADMRKRQLASLSGGERQRAWVAMALAQEPQILFLDEPTSFLDVRHQAELLTLLRRLNREDRLTIIAVLHDLNQVIEFADDVILMKKGQVLSTGAPADIFTPQSLSHAFGCKVDVVAHPHTGRPFCLIDWVGDDRGRDRVGDDR</sequence>
<dbReference type="Proteomes" id="UP000823773">
    <property type="component" value="Unassembled WGS sequence"/>
</dbReference>
<organism evidence="1 2">
    <name type="scientific">Ensifer adhaerens</name>
    <name type="common">Sinorhizobium morelense</name>
    <dbReference type="NCBI Taxonomy" id="106592"/>
    <lineage>
        <taxon>Bacteria</taxon>
        <taxon>Pseudomonadati</taxon>
        <taxon>Pseudomonadota</taxon>
        <taxon>Alphaproteobacteria</taxon>
        <taxon>Hyphomicrobiales</taxon>
        <taxon>Rhizobiaceae</taxon>
        <taxon>Sinorhizobium/Ensifer group</taxon>
        <taxon>Ensifer</taxon>
    </lineage>
</organism>
<dbReference type="EMBL" id="JAGGJR010000002">
    <property type="protein sequence ID" value="MBP1871791.1"/>
    <property type="molecule type" value="Genomic_DNA"/>
</dbReference>
<accession>A0ACC5SSC8</accession>
<protein>
    <submittedName>
        <fullName evidence="1">Iron complex transport system ATP-binding protein</fullName>
    </submittedName>
</protein>
<gene>
    <name evidence="1" type="ORF">J2Z19_001503</name>
</gene>
<name>A0ACC5SSC8_ENSAD</name>
<keyword evidence="1" id="KW-0547">Nucleotide-binding</keyword>